<keyword evidence="1" id="KW-0540">Nuclease</keyword>
<evidence type="ECO:0000313" key="5">
    <source>
        <dbReference type="EMBL" id="KFN02360.1"/>
    </source>
</evidence>
<evidence type="ECO:0000313" key="8">
    <source>
        <dbReference type="Proteomes" id="UP000264294"/>
    </source>
</evidence>
<dbReference type="Pfam" id="PF02976">
    <property type="entry name" value="MutH"/>
    <property type="match status" value="2"/>
</dbReference>
<dbReference type="GO" id="GO:0004519">
    <property type="term" value="F:endonuclease activity"/>
    <property type="evidence" value="ECO:0007669"/>
    <property type="project" value="UniProtKB-KW"/>
</dbReference>
<evidence type="ECO:0000256" key="2">
    <source>
        <dbReference type="ARBA" id="ARBA00022759"/>
    </source>
</evidence>
<dbReference type="CDD" id="cd22356">
    <property type="entry name" value="Sau3AI_N-like"/>
    <property type="match status" value="1"/>
</dbReference>
<name>A0A090YVC4_9BACI</name>
<dbReference type="GO" id="GO:0016787">
    <property type="term" value="F:hydrolase activity"/>
    <property type="evidence" value="ECO:0007669"/>
    <property type="project" value="UniProtKB-KW"/>
</dbReference>
<evidence type="ECO:0000313" key="7">
    <source>
        <dbReference type="Proteomes" id="UP000029389"/>
    </source>
</evidence>
<feature type="domain" description="DNA mismatch repair MutH/Type II restriction enzyme Sau3AI" evidence="4">
    <location>
        <begin position="50"/>
        <end position="150"/>
    </location>
</feature>
<dbReference type="InterPro" id="IPR011335">
    <property type="entry name" value="Restrct_endonuc-II-like"/>
</dbReference>
<sequence length="462" mass="53474">MDYTTIEELMKKAHEAEGKTFGEIDSTNRLANAKSKGGLGQVIEESFFGYEVNSNAEADFKHLGIELKVTAFKQNKNGSLSAKERLVLNIINYLEEVHTHFETSSFWKKNEKLLLMFYEWVPGVDRKDFHITKSLLFTYPEADLEIIKQDWEIIVNKIRAGKAHELSEGDTNYLGACTKGSNKNSLRSQPCSEIQAMQRAFSLKPSYMTALVRRFLLNEELVSFTTKNELKGKSLEEILYSKFENYIGLTDQEIAQKLSIDYKPTTKSFVPLLVSSLLGIKGTRLDKIEEFAKANIEFKTIRLEPNGKPEQSMSFETIDFHQWTNESWEESEIRERFYQTKFLFVIFEFNQTKKENPNRKLYFKGIKLWNMPAPTIEKEIHELWKEVNKVINEGIQIKYKKRGDKVVEANNLPKINFNGVAHIRPKARNGADKVTLPDGQQITKQCYWLNNSYIANIIIDQK</sequence>
<dbReference type="EMBL" id="QVOD01000031">
    <property type="protein sequence ID" value="RFT64924.1"/>
    <property type="molecule type" value="Genomic_DNA"/>
</dbReference>
<dbReference type="NCBIfam" id="NF040973">
    <property type="entry name" value="restrict_Sau3AI"/>
    <property type="match status" value="1"/>
</dbReference>
<proteinExistence type="predicted"/>
<dbReference type="InterPro" id="IPR011337">
    <property type="entry name" value="DNA_rep_MutH/RE_typeII_Sau3AI"/>
</dbReference>
<dbReference type="Proteomes" id="UP000029389">
    <property type="component" value="Unassembled WGS sequence"/>
</dbReference>
<organism evidence="5 7">
    <name type="scientific">Bacillus clarus</name>
    <dbReference type="NCBI Taxonomy" id="2338372"/>
    <lineage>
        <taxon>Bacteria</taxon>
        <taxon>Bacillati</taxon>
        <taxon>Bacillota</taxon>
        <taxon>Bacilli</taxon>
        <taxon>Bacillales</taxon>
        <taxon>Bacillaceae</taxon>
        <taxon>Bacillus</taxon>
        <taxon>Bacillus cereus group</taxon>
    </lineage>
</organism>
<comment type="caution">
    <text evidence="5">The sequence shown here is derived from an EMBL/GenBank/DDBJ whole genome shotgun (WGS) entry which is preliminary data.</text>
</comment>
<dbReference type="CDD" id="cd22355">
    <property type="entry name" value="Sau3AI_C"/>
    <property type="match status" value="1"/>
</dbReference>
<evidence type="ECO:0000259" key="4">
    <source>
        <dbReference type="SMART" id="SM00927"/>
    </source>
</evidence>
<dbReference type="Proteomes" id="UP000264294">
    <property type="component" value="Unassembled WGS sequence"/>
</dbReference>
<dbReference type="InterPro" id="IPR037057">
    <property type="entry name" value="DNA_rep_MutH/T2_RE_sf"/>
</dbReference>
<dbReference type="RefSeq" id="WP_042982230.1">
    <property type="nucleotide sequence ID" value="NZ_JMQC01000008.1"/>
</dbReference>
<dbReference type="REBASE" id="96487">
    <property type="entry name" value="BmyBHPORF3449P"/>
</dbReference>
<protein>
    <submittedName>
        <fullName evidence="5">DNA mismatch repair enzyme MutH family protein</fullName>
    </submittedName>
    <submittedName>
        <fullName evidence="6">Restriction endonuclease</fullName>
    </submittedName>
</protein>
<reference evidence="5 7" key="1">
    <citation type="submission" date="2014-04" db="EMBL/GenBank/DDBJ databases">
        <authorList>
            <person name="Bishop-Lilly K.A."/>
            <person name="Broomall S.M."/>
            <person name="Chain P.S."/>
            <person name="Chertkov O."/>
            <person name="Coyne S.R."/>
            <person name="Daligault H.E."/>
            <person name="Davenport K.W."/>
            <person name="Erkkila T."/>
            <person name="Frey K.G."/>
            <person name="Gibbons H.S."/>
            <person name="Gu W."/>
            <person name="Jaissle J."/>
            <person name="Johnson S.L."/>
            <person name="Koroleva G.I."/>
            <person name="Ladner J.T."/>
            <person name="Lo C.-C."/>
            <person name="Minogue T.D."/>
            <person name="Munk C."/>
            <person name="Palacios G.F."/>
            <person name="Redden C.L."/>
            <person name="Rosenzweig C.N."/>
            <person name="Scholz M.B."/>
            <person name="Teshima H."/>
            <person name="Xu Y."/>
        </authorList>
    </citation>
    <scope>NUCLEOTIDE SEQUENCE [LARGE SCALE GENOMIC DNA]</scope>
    <source>
        <strain evidence="5 7">BHP</strain>
    </source>
</reference>
<dbReference type="GO" id="GO:0003677">
    <property type="term" value="F:DNA binding"/>
    <property type="evidence" value="ECO:0007669"/>
    <property type="project" value="InterPro"/>
</dbReference>
<dbReference type="PATRIC" id="fig|1405.8.peg.3540"/>
<dbReference type="SMART" id="SM00927">
    <property type="entry name" value="MutH"/>
    <property type="match status" value="1"/>
</dbReference>
<accession>A0A090YVC4</accession>
<gene>
    <name evidence="6" type="ORF">D0U04_20880</name>
    <name evidence="5" type="ORF">DJ93_3448</name>
</gene>
<keyword evidence="3" id="KW-0378">Hydrolase</keyword>
<dbReference type="SUPFAM" id="SSF52980">
    <property type="entry name" value="Restriction endonuclease-like"/>
    <property type="match status" value="2"/>
</dbReference>
<evidence type="ECO:0000256" key="1">
    <source>
        <dbReference type="ARBA" id="ARBA00022722"/>
    </source>
</evidence>
<evidence type="ECO:0000256" key="3">
    <source>
        <dbReference type="ARBA" id="ARBA00022801"/>
    </source>
</evidence>
<evidence type="ECO:0000313" key="6">
    <source>
        <dbReference type="EMBL" id="RFT64924.1"/>
    </source>
</evidence>
<keyword evidence="8" id="KW-1185">Reference proteome</keyword>
<dbReference type="Gene3D" id="3.40.600.10">
    <property type="entry name" value="DNA mismatch repair MutH/Restriction endonuclease, type II"/>
    <property type="match status" value="2"/>
</dbReference>
<reference evidence="6 8" key="2">
    <citation type="submission" date="2018-08" db="EMBL/GenBank/DDBJ databases">
        <title>Bacillus clarus sp. nov. strain PS00077A.</title>
        <authorList>
            <person name="Mendez Acevedo M."/>
            <person name="Carroll L."/>
            <person name="Mukherjee M."/>
            <person name="Wiedmann M."/>
            <person name="Kovac J."/>
        </authorList>
    </citation>
    <scope>NUCLEOTIDE SEQUENCE [LARGE SCALE GENOMIC DNA]</scope>
    <source>
        <strain evidence="6 8">PS00077A</strain>
    </source>
</reference>
<dbReference type="EMBL" id="JMQC01000008">
    <property type="protein sequence ID" value="KFN02360.1"/>
    <property type="molecule type" value="Genomic_DNA"/>
</dbReference>
<dbReference type="AlphaFoldDB" id="A0A090YVC4"/>
<keyword evidence="2 6" id="KW-0255">Endonuclease</keyword>